<evidence type="ECO:0000256" key="2">
    <source>
        <dbReference type="ARBA" id="ARBA00005594"/>
    </source>
</evidence>
<dbReference type="GO" id="GO:0005737">
    <property type="term" value="C:cytoplasm"/>
    <property type="evidence" value="ECO:0007669"/>
    <property type="project" value="UniProtKB-SubCell"/>
</dbReference>
<evidence type="ECO:0000256" key="1">
    <source>
        <dbReference type="ARBA" id="ARBA00004496"/>
    </source>
</evidence>
<evidence type="ECO:0000256" key="3">
    <source>
        <dbReference type="ARBA" id="ARBA00022490"/>
    </source>
</evidence>
<evidence type="ECO:0000259" key="12">
    <source>
        <dbReference type="SMART" id="SM00836"/>
    </source>
</evidence>
<gene>
    <name evidence="10" type="primary">argS</name>
    <name evidence="14" type="ORF">A2042_03870</name>
</gene>
<keyword evidence="5 10" id="KW-0547">Nucleotide-binding</keyword>
<comment type="similarity">
    <text evidence="2 10 11">Belongs to the class-I aminoacyl-tRNA synthetase family.</text>
</comment>
<dbReference type="InterPro" id="IPR014729">
    <property type="entry name" value="Rossmann-like_a/b/a_fold"/>
</dbReference>
<dbReference type="Pfam" id="PF03485">
    <property type="entry name" value="Arg_tRNA_synt_N"/>
    <property type="match status" value="1"/>
</dbReference>
<feature type="short sequence motif" description="'HIGH' region" evidence="10">
    <location>
        <begin position="126"/>
        <end position="136"/>
    </location>
</feature>
<comment type="subcellular location">
    <subcellularLocation>
        <location evidence="1 10">Cytoplasm</location>
    </subcellularLocation>
</comment>
<dbReference type="InterPro" id="IPR001278">
    <property type="entry name" value="Arg-tRNA-ligase"/>
</dbReference>
<dbReference type="AlphaFoldDB" id="A0A1F7RPY5"/>
<keyword evidence="6 10" id="KW-0067">ATP-binding</keyword>
<comment type="caution">
    <text evidence="14">The sequence shown here is derived from an EMBL/GenBank/DDBJ whole genome shotgun (WGS) entry which is preliminary data.</text>
</comment>
<dbReference type="SUPFAM" id="SSF47323">
    <property type="entry name" value="Anticodon-binding domain of a subclass of class I aminoacyl-tRNA synthetases"/>
    <property type="match status" value="1"/>
</dbReference>
<evidence type="ECO:0000256" key="10">
    <source>
        <dbReference type="HAMAP-Rule" id="MF_00123"/>
    </source>
</evidence>
<comment type="subunit">
    <text evidence="10">Monomer.</text>
</comment>
<keyword evidence="7 10" id="KW-0648">Protein biosynthesis</keyword>
<dbReference type="GO" id="GO:0005524">
    <property type="term" value="F:ATP binding"/>
    <property type="evidence" value="ECO:0007669"/>
    <property type="project" value="UniProtKB-UniRule"/>
</dbReference>
<keyword evidence="3 10" id="KW-0963">Cytoplasm</keyword>
<sequence>MLKESLRKAIEEAIKSFKEDFGGEELPSILIETPKEEKFGHFSTNIALLLSSRLAKPPRKIAEEILKKFNCTIVEKAEIAGPGFINFFITQKTWQDLVPEVLAKRERYGSSDLGRGEKIQIEFVSANPTGPLHIGHGRGAAVGDVLANILEFSGFDVHREYYINDVGVQMTTLGKSLKARYLELLGEEVKFPENGYPGGYLKDVAKELYEEVGDSLKDKGQGAKGKGVAAGLSLREEAEKADSRELIAESLQEGDLEFFIKFACEKLLNLIKKDLEDFRVRFDAWFSEVTLFESGEIKNSIELLKSKGIIYEKDGAWWLRSSGSGDEKDRVVIKTDGATTYLASDIAYHKNKFERGYKKVIDIWGADHHGYIPRMKSVVQSLGYPKDSLIVILVQIVNLQKHGKTVAMGKREGQFVTLREVMDEVGVDACRFFFLERKSDAHLSFDLELAKEHSSKNPVYYVQYGHARICSIFRKAQEKGLNLQRIDKVDLSLLKIEEELSLIRKIYQFQETIEAIANSFEPHHITFYLKELVTLFHKYYNEHPVLGNDVSLSSARLNLCKAVNIVLENGLRLLGISAPESM</sequence>
<comment type="catalytic activity">
    <reaction evidence="9 10">
        <text>tRNA(Arg) + L-arginine + ATP = L-arginyl-tRNA(Arg) + AMP + diphosphate</text>
        <dbReference type="Rhea" id="RHEA:20301"/>
        <dbReference type="Rhea" id="RHEA-COMP:9658"/>
        <dbReference type="Rhea" id="RHEA-COMP:9673"/>
        <dbReference type="ChEBI" id="CHEBI:30616"/>
        <dbReference type="ChEBI" id="CHEBI:32682"/>
        <dbReference type="ChEBI" id="CHEBI:33019"/>
        <dbReference type="ChEBI" id="CHEBI:78442"/>
        <dbReference type="ChEBI" id="CHEBI:78513"/>
        <dbReference type="ChEBI" id="CHEBI:456215"/>
        <dbReference type="EC" id="6.1.1.19"/>
    </reaction>
</comment>
<evidence type="ECO:0000256" key="7">
    <source>
        <dbReference type="ARBA" id="ARBA00022917"/>
    </source>
</evidence>
<dbReference type="InterPro" id="IPR001412">
    <property type="entry name" value="aa-tRNA-synth_I_CS"/>
</dbReference>
<name>A0A1F7RPY5_9BACT</name>
<accession>A0A1F7RPY5</accession>
<dbReference type="GO" id="GO:0006420">
    <property type="term" value="P:arginyl-tRNA aminoacylation"/>
    <property type="evidence" value="ECO:0007669"/>
    <property type="project" value="UniProtKB-UniRule"/>
</dbReference>
<dbReference type="CDD" id="cd00671">
    <property type="entry name" value="ArgRS_core"/>
    <property type="match status" value="1"/>
</dbReference>
<dbReference type="SMART" id="SM00836">
    <property type="entry name" value="DALR_1"/>
    <property type="match status" value="1"/>
</dbReference>
<evidence type="ECO:0000256" key="9">
    <source>
        <dbReference type="ARBA" id="ARBA00049339"/>
    </source>
</evidence>
<dbReference type="InterPro" id="IPR035684">
    <property type="entry name" value="ArgRS_core"/>
</dbReference>
<dbReference type="PANTHER" id="PTHR11956:SF5">
    <property type="entry name" value="ARGININE--TRNA LIGASE, CYTOPLASMIC"/>
    <property type="match status" value="1"/>
</dbReference>
<dbReference type="PANTHER" id="PTHR11956">
    <property type="entry name" value="ARGINYL-TRNA SYNTHETASE"/>
    <property type="match status" value="1"/>
</dbReference>
<dbReference type="InterPro" id="IPR009080">
    <property type="entry name" value="tRNAsynth_Ia_anticodon-bd"/>
</dbReference>
<organism evidence="14 15">
    <name type="scientific">Candidatus Schekmanbacteria bacterium GWA2_38_11</name>
    <dbReference type="NCBI Taxonomy" id="1817876"/>
    <lineage>
        <taxon>Bacteria</taxon>
        <taxon>Candidatus Schekmaniibacteriota</taxon>
    </lineage>
</organism>
<evidence type="ECO:0000313" key="15">
    <source>
        <dbReference type="Proteomes" id="UP000178526"/>
    </source>
</evidence>
<dbReference type="Pfam" id="PF00750">
    <property type="entry name" value="tRNA-synt_1d"/>
    <property type="match status" value="1"/>
</dbReference>
<dbReference type="InterPro" id="IPR005148">
    <property type="entry name" value="Arg-tRNA-synth_N"/>
</dbReference>
<dbReference type="SMART" id="SM01016">
    <property type="entry name" value="Arg_tRNA_synt_N"/>
    <property type="match status" value="1"/>
</dbReference>
<dbReference type="SUPFAM" id="SSF52374">
    <property type="entry name" value="Nucleotidylyl transferase"/>
    <property type="match status" value="1"/>
</dbReference>
<dbReference type="PRINTS" id="PR01038">
    <property type="entry name" value="TRNASYNTHARG"/>
</dbReference>
<dbReference type="HAMAP" id="MF_00123">
    <property type="entry name" value="Arg_tRNA_synth"/>
    <property type="match status" value="1"/>
</dbReference>
<evidence type="ECO:0000313" key="14">
    <source>
        <dbReference type="EMBL" id="OGL43390.1"/>
    </source>
</evidence>
<dbReference type="SUPFAM" id="SSF55190">
    <property type="entry name" value="Arginyl-tRNA synthetase (ArgRS), N-terminal 'additional' domain"/>
    <property type="match status" value="1"/>
</dbReference>
<evidence type="ECO:0000256" key="5">
    <source>
        <dbReference type="ARBA" id="ARBA00022741"/>
    </source>
</evidence>
<dbReference type="PROSITE" id="PS00178">
    <property type="entry name" value="AA_TRNA_LIGASE_I"/>
    <property type="match status" value="1"/>
</dbReference>
<dbReference type="Gene3D" id="1.10.730.10">
    <property type="entry name" value="Isoleucyl-tRNA Synthetase, Domain 1"/>
    <property type="match status" value="1"/>
</dbReference>
<evidence type="ECO:0000256" key="6">
    <source>
        <dbReference type="ARBA" id="ARBA00022840"/>
    </source>
</evidence>
<protein>
    <recommendedName>
        <fullName evidence="10">Arginine--tRNA ligase</fullName>
        <ecNumber evidence="10">6.1.1.19</ecNumber>
    </recommendedName>
    <alternativeName>
        <fullName evidence="10">Arginyl-tRNA synthetase</fullName>
        <shortName evidence="10">ArgRS</shortName>
    </alternativeName>
</protein>
<feature type="domain" description="DALR anticodon binding" evidence="12">
    <location>
        <begin position="462"/>
        <end position="582"/>
    </location>
</feature>
<evidence type="ECO:0000259" key="13">
    <source>
        <dbReference type="SMART" id="SM01016"/>
    </source>
</evidence>
<dbReference type="Proteomes" id="UP000178526">
    <property type="component" value="Unassembled WGS sequence"/>
</dbReference>
<keyword evidence="8 10" id="KW-0030">Aminoacyl-tRNA synthetase</keyword>
<dbReference type="Pfam" id="PF05746">
    <property type="entry name" value="DALR_1"/>
    <property type="match status" value="1"/>
</dbReference>
<dbReference type="EC" id="6.1.1.19" evidence="10"/>
<dbReference type="InterPro" id="IPR036695">
    <property type="entry name" value="Arg-tRNA-synth_N_sf"/>
</dbReference>
<dbReference type="Gene3D" id="3.40.50.620">
    <property type="entry name" value="HUPs"/>
    <property type="match status" value="1"/>
</dbReference>
<proteinExistence type="inferred from homology"/>
<dbReference type="FunFam" id="1.10.730.10:FF:000008">
    <property type="entry name" value="Arginine--tRNA ligase"/>
    <property type="match status" value="1"/>
</dbReference>
<evidence type="ECO:0000256" key="4">
    <source>
        <dbReference type="ARBA" id="ARBA00022598"/>
    </source>
</evidence>
<evidence type="ECO:0000256" key="8">
    <source>
        <dbReference type="ARBA" id="ARBA00023146"/>
    </source>
</evidence>
<dbReference type="Gene3D" id="3.30.1360.70">
    <property type="entry name" value="Arginyl tRNA synthetase N-terminal domain"/>
    <property type="match status" value="1"/>
</dbReference>
<dbReference type="NCBIfam" id="TIGR00456">
    <property type="entry name" value="argS"/>
    <property type="match status" value="1"/>
</dbReference>
<evidence type="ECO:0000256" key="11">
    <source>
        <dbReference type="RuleBase" id="RU363038"/>
    </source>
</evidence>
<reference evidence="14 15" key="1">
    <citation type="journal article" date="2016" name="Nat. Commun.">
        <title>Thousands of microbial genomes shed light on interconnected biogeochemical processes in an aquifer system.</title>
        <authorList>
            <person name="Anantharaman K."/>
            <person name="Brown C.T."/>
            <person name="Hug L.A."/>
            <person name="Sharon I."/>
            <person name="Castelle C.J."/>
            <person name="Probst A.J."/>
            <person name="Thomas B.C."/>
            <person name="Singh A."/>
            <person name="Wilkins M.J."/>
            <person name="Karaoz U."/>
            <person name="Brodie E.L."/>
            <person name="Williams K.H."/>
            <person name="Hubbard S.S."/>
            <person name="Banfield J.F."/>
        </authorList>
    </citation>
    <scope>NUCLEOTIDE SEQUENCE [LARGE SCALE GENOMIC DNA]</scope>
</reference>
<feature type="domain" description="Arginyl tRNA synthetase N-terminal" evidence="13">
    <location>
        <begin position="4"/>
        <end position="89"/>
    </location>
</feature>
<dbReference type="GO" id="GO:0004814">
    <property type="term" value="F:arginine-tRNA ligase activity"/>
    <property type="evidence" value="ECO:0007669"/>
    <property type="project" value="UniProtKB-UniRule"/>
</dbReference>
<dbReference type="EMBL" id="MGDB01000002">
    <property type="protein sequence ID" value="OGL43390.1"/>
    <property type="molecule type" value="Genomic_DNA"/>
</dbReference>
<dbReference type="InterPro" id="IPR008909">
    <property type="entry name" value="DALR_anticod-bd"/>
</dbReference>
<keyword evidence="4 10" id="KW-0436">Ligase</keyword>